<dbReference type="EMBL" id="CAJVPU010034378">
    <property type="protein sequence ID" value="CAG8725053.1"/>
    <property type="molecule type" value="Genomic_DNA"/>
</dbReference>
<organism evidence="1 2">
    <name type="scientific">Dentiscutata heterogama</name>
    <dbReference type="NCBI Taxonomy" id="1316150"/>
    <lineage>
        <taxon>Eukaryota</taxon>
        <taxon>Fungi</taxon>
        <taxon>Fungi incertae sedis</taxon>
        <taxon>Mucoromycota</taxon>
        <taxon>Glomeromycotina</taxon>
        <taxon>Glomeromycetes</taxon>
        <taxon>Diversisporales</taxon>
        <taxon>Gigasporaceae</taxon>
        <taxon>Dentiscutata</taxon>
    </lineage>
</organism>
<sequence>EKKQIKKQHSRILQLISNLGVLAQRDRATKIAKSVHQIFKEKYKCLYHSDDNPTLQSLMYKLSNQTWIINFNSKNKEKEK</sequence>
<gene>
    <name evidence="1" type="ORF">DHETER_LOCUS13067</name>
</gene>
<proteinExistence type="predicted"/>
<accession>A0ACA9PXC1</accession>
<evidence type="ECO:0000313" key="1">
    <source>
        <dbReference type="EMBL" id="CAG8725053.1"/>
    </source>
</evidence>
<comment type="caution">
    <text evidence="1">The sequence shown here is derived from an EMBL/GenBank/DDBJ whole genome shotgun (WGS) entry which is preliminary data.</text>
</comment>
<keyword evidence="2" id="KW-1185">Reference proteome</keyword>
<evidence type="ECO:0000313" key="2">
    <source>
        <dbReference type="Proteomes" id="UP000789702"/>
    </source>
</evidence>
<dbReference type="Proteomes" id="UP000789702">
    <property type="component" value="Unassembled WGS sequence"/>
</dbReference>
<name>A0ACA9PXC1_9GLOM</name>
<protein>
    <submittedName>
        <fullName evidence="1">9942_t:CDS:1</fullName>
    </submittedName>
</protein>
<reference evidence="1" key="1">
    <citation type="submission" date="2021-06" db="EMBL/GenBank/DDBJ databases">
        <authorList>
            <person name="Kallberg Y."/>
            <person name="Tangrot J."/>
            <person name="Rosling A."/>
        </authorList>
    </citation>
    <scope>NUCLEOTIDE SEQUENCE</scope>
    <source>
        <strain evidence="1">IL203A</strain>
    </source>
</reference>
<feature type="non-terminal residue" evidence="1">
    <location>
        <position position="1"/>
    </location>
</feature>